<keyword evidence="3" id="KW-1133">Transmembrane helix</keyword>
<dbReference type="Pfam" id="PF00560">
    <property type="entry name" value="LRR_1"/>
    <property type="match status" value="1"/>
</dbReference>
<dbReference type="InterPro" id="IPR050836">
    <property type="entry name" value="SDS22/Internalin_LRR"/>
</dbReference>
<dbReference type="InterPro" id="IPR001611">
    <property type="entry name" value="Leu-rich_rpt"/>
</dbReference>
<dbReference type="EMBL" id="SOQZ01000002">
    <property type="protein sequence ID" value="TDY12270.1"/>
    <property type="molecule type" value="Genomic_DNA"/>
</dbReference>
<sequence length="323" mass="37821">MGKKPYYRPTAFMGFFVAIAIGIIGTIGIYVVQAVILLIILAYLYFKYFDKSESKEKEQPISDIKDKTEQIVLHKSRAEKKPTEVSKKIDTNKSDFEWWNHLDKEWKSIFLENIDNPINKDIGIYDLSKIKSTSILKIDNKEIKSLLPLTFLENLKELYLARVQIQDFSPIQRLTKLEKLELIDLNLKEVGFLSYLDDLKHLNLSNNKISSRYFEPIENLNSLVYLNMSNNEIHSFGGYYNKNRNNFSQLEKVDLTSNKVQNLADLSMLKNLKTLILKDNYLDKIEYLHRSTNLKMIDLKNNILEKEQILDLKNKITDCEIKH</sequence>
<reference evidence="4 5" key="1">
    <citation type="submission" date="2019-03" db="EMBL/GenBank/DDBJ databases">
        <title>Genomic Encyclopedia of Type Strains, Phase III (KMG-III): the genomes of soil and plant-associated and newly described type strains.</title>
        <authorList>
            <person name="Whitman W."/>
        </authorList>
    </citation>
    <scope>NUCLEOTIDE SEQUENCE [LARGE SCALE GENOMIC DNA]</scope>
    <source>
        <strain evidence="4 5">CGMCC 1.10957</strain>
    </source>
</reference>
<dbReference type="PANTHER" id="PTHR46652:SF3">
    <property type="entry name" value="LEUCINE-RICH REPEAT-CONTAINING PROTEIN 9"/>
    <property type="match status" value="1"/>
</dbReference>
<evidence type="ECO:0000256" key="1">
    <source>
        <dbReference type="ARBA" id="ARBA00022614"/>
    </source>
</evidence>
<keyword evidence="2" id="KW-0677">Repeat</keyword>
<accession>A0ABY2G5E9</accession>
<keyword evidence="3" id="KW-0812">Transmembrane</keyword>
<name>A0ABY2G5E9_9FLAO</name>
<organism evidence="4 5">
    <name type="scientific">Meridianimaribacter flavus</name>
    <dbReference type="NCBI Taxonomy" id="571115"/>
    <lineage>
        <taxon>Bacteria</taxon>
        <taxon>Pseudomonadati</taxon>
        <taxon>Bacteroidota</taxon>
        <taxon>Flavobacteriia</taxon>
        <taxon>Flavobacteriales</taxon>
        <taxon>Flavobacteriaceae</taxon>
        <taxon>Meridianimaribacter</taxon>
    </lineage>
</organism>
<dbReference type="PROSITE" id="PS51450">
    <property type="entry name" value="LRR"/>
    <property type="match status" value="3"/>
</dbReference>
<evidence type="ECO:0000313" key="5">
    <source>
        <dbReference type="Proteomes" id="UP000294930"/>
    </source>
</evidence>
<keyword evidence="5" id="KW-1185">Reference proteome</keyword>
<evidence type="ECO:0000256" key="2">
    <source>
        <dbReference type="ARBA" id="ARBA00022737"/>
    </source>
</evidence>
<feature type="transmembrane region" description="Helical" evidence="3">
    <location>
        <begin position="12"/>
        <end position="45"/>
    </location>
</feature>
<keyword evidence="3" id="KW-0472">Membrane</keyword>
<dbReference type="SMART" id="SM00365">
    <property type="entry name" value="LRR_SD22"/>
    <property type="match status" value="5"/>
</dbReference>
<dbReference type="InterPro" id="IPR032675">
    <property type="entry name" value="LRR_dom_sf"/>
</dbReference>
<evidence type="ECO:0000313" key="4">
    <source>
        <dbReference type="EMBL" id="TDY12270.1"/>
    </source>
</evidence>
<evidence type="ECO:0000256" key="3">
    <source>
        <dbReference type="SAM" id="Phobius"/>
    </source>
</evidence>
<proteinExistence type="predicted"/>
<evidence type="ECO:0008006" key="6">
    <source>
        <dbReference type="Google" id="ProtNLM"/>
    </source>
</evidence>
<dbReference type="Gene3D" id="3.80.10.10">
    <property type="entry name" value="Ribonuclease Inhibitor"/>
    <property type="match status" value="1"/>
</dbReference>
<protein>
    <recommendedName>
        <fullName evidence="6">Leucine-rich repeat domain-containing protein</fullName>
    </recommendedName>
</protein>
<comment type="caution">
    <text evidence="4">The sequence shown here is derived from an EMBL/GenBank/DDBJ whole genome shotgun (WGS) entry which is preliminary data.</text>
</comment>
<dbReference type="Proteomes" id="UP000294930">
    <property type="component" value="Unassembled WGS sequence"/>
</dbReference>
<dbReference type="RefSeq" id="WP_134198916.1">
    <property type="nucleotide sequence ID" value="NZ_SOQZ01000002.1"/>
</dbReference>
<gene>
    <name evidence="4" type="ORF">A8975_1033</name>
</gene>
<dbReference type="PANTHER" id="PTHR46652">
    <property type="entry name" value="LEUCINE-RICH REPEAT AND IQ DOMAIN-CONTAINING PROTEIN 1-RELATED"/>
    <property type="match status" value="1"/>
</dbReference>
<keyword evidence="1" id="KW-0433">Leucine-rich repeat</keyword>
<dbReference type="SUPFAM" id="SSF52058">
    <property type="entry name" value="L domain-like"/>
    <property type="match status" value="1"/>
</dbReference>